<dbReference type="InterPro" id="IPR008928">
    <property type="entry name" value="6-hairpin_glycosidase_sf"/>
</dbReference>
<evidence type="ECO:0000313" key="3">
    <source>
        <dbReference type="Proteomes" id="UP001149079"/>
    </source>
</evidence>
<keyword evidence="1" id="KW-0732">Signal</keyword>
<dbReference type="GO" id="GO:0005975">
    <property type="term" value="P:carbohydrate metabolic process"/>
    <property type="evidence" value="ECO:0007669"/>
    <property type="project" value="InterPro"/>
</dbReference>
<feature type="chain" id="PRO_5040915312" evidence="1">
    <location>
        <begin position="23"/>
        <end position="322"/>
    </location>
</feature>
<dbReference type="AlphaFoldDB" id="A0A9W9L164"/>
<dbReference type="GO" id="GO:0003824">
    <property type="term" value="F:catalytic activity"/>
    <property type="evidence" value="ECO:0007669"/>
    <property type="project" value="UniProtKB-ARBA"/>
</dbReference>
<name>A0A9W9L164_9EURO</name>
<dbReference type="SUPFAM" id="SSF48208">
    <property type="entry name" value="Six-hairpin glycosidases"/>
    <property type="match status" value="1"/>
</dbReference>
<dbReference type="EMBL" id="JAPQKL010000005">
    <property type="protein sequence ID" value="KAJ5130836.1"/>
    <property type="molecule type" value="Genomic_DNA"/>
</dbReference>
<proteinExistence type="predicted"/>
<dbReference type="Proteomes" id="UP001149079">
    <property type="component" value="Unassembled WGS sequence"/>
</dbReference>
<dbReference type="PANTHER" id="PTHR34987:SF5">
    <property type="entry name" value="ALPHA-RHAMNOSIDASE"/>
    <property type="match status" value="1"/>
</dbReference>
<keyword evidence="3" id="KW-1185">Reference proteome</keyword>
<reference evidence="2" key="2">
    <citation type="journal article" date="2023" name="IMA Fungus">
        <title>Comparative genomic study of the Penicillium genus elucidates a diverse pangenome and 15 lateral gene transfer events.</title>
        <authorList>
            <person name="Petersen C."/>
            <person name="Sorensen T."/>
            <person name="Nielsen M.R."/>
            <person name="Sondergaard T.E."/>
            <person name="Sorensen J.L."/>
            <person name="Fitzpatrick D.A."/>
            <person name="Frisvad J.C."/>
            <person name="Nielsen K.L."/>
        </authorList>
    </citation>
    <scope>NUCLEOTIDE SEQUENCE</scope>
    <source>
        <strain evidence="2">IBT 22155</strain>
    </source>
</reference>
<dbReference type="RefSeq" id="XP_056521215.1">
    <property type="nucleotide sequence ID" value="XM_056667619.1"/>
</dbReference>
<comment type="caution">
    <text evidence="2">The sequence shown here is derived from an EMBL/GenBank/DDBJ whole genome shotgun (WGS) entry which is preliminary data.</text>
</comment>
<accession>A0A9W9L164</accession>
<dbReference type="InterPro" id="IPR012341">
    <property type="entry name" value="6hp_glycosidase-like_sf"/>
</dbReference>
<dbReference type="Gene3D" id="1.50.10.10">
    <property type="match status" value="1"/>
</dbReference>
<dbReference type="GeneID" id="81406789"/>
<sequence>MAHLYWLSVVLSLWPLFSLSVAEGCWRDTSCTGPEDTAFSGPWENNIFSPASRIVRPVSTLSELKSNAITDQSYPYKATLHGNGSLVVFDFGIEVGGIVHLDYTSTGSGAIGLAFTEAKNWIGEWSDSSSALYHDGALYANISSAGNSTYVMPDKYLRGGFRYLTVFLITDDSASVQIDDLRLELAFKPTWANLRAYQGYFHCSDELLNRIWYSGAYTLQTNEVPVNTGRVTDGVTSGWVNNGTLGPGDTIIVDGAKRDRAVWPGDMGIAVPSAFVSLGDLESVKNALQIMYNTQVRLTPSPHPCWVQPDKSCLIGQDNGCI</sequence>
<reference evidence="2" key="1">
    <citation type="submission" date="2022-11" db="EMBL/GenBank/DDBJ databases">
        <authorList>
            <person name="Petersen C."/>
        </authorList>
    </citation>
    <scope>NUCLEOTIDE SEQUENCE</scope>
    <source>
        <strain evidence="2">IBT 22155</strain>
    </source>
</reference>
<evidence type="ECO:0000256" key="1">
    <source>
        <dbReference type="SAM" id="SignalP"/>
    </source>
</evidence>
<organism evidence="2 3">
    <name type="scientific">Penicillium bovifimosum</name>
    <dbReference type="NCBI Taxonomy" id="126998"/>
    <lineage>
        <taxon>Eukaryota</taxon>
        <taxon>Fungi</taxon>
        <taxon>Dikarya</taxon>
        <taxon>Ascomycota</taxon>
        <taxon>Pezizomycotina</taxon>
        <taxon>Eurotiomycetes</taxon>
        <taxon>Eurotiomycetidae</taxon>
        <taxon>Eurotiales</taxon>
        <taxon>Aspergillaceae</taxon>
        <taxon>Penicillium</taxon>
    </lineage>
</organism>
<feature type="signal peptide" evidence="1">
    <location>
        <begin position="1"/>
        <end position="22"/>
    </location>
</feature>
<evidence type="ECO:0000313" key="2">
    <source>
        <dbReference type="EMBL" id="KAJ5130836.1"/>
    </source>
</evidence>
<gene>
    <name evidence="2" type="ORF">N7515_006875</name>
</gene>
<dbReference type="OrthoDB" id="10036721at2759"/>
<protein>
    <submittedName>
        <fullName evidence="2">Bacterial alpha-L-rhamnosidase</fullName>
    </submittedName>
</protein>
<dbReference type="PANTHER" id="PTHR34987">
    <property type="entry name" value="C, PUTATIVE (AFU_ORTHOLOGUE AFUA_3G02880)-RELATED"/>
    <property type="match status" value="1"/>
</dbReference>